<evidence type="ECO:0000256" key="2">
    <source>
        <dbReference type="SAM" id="SignalP"/>
    </source>
</evidence>
<dbReference type="Gene3D" id="6.10.250.3150">
    <property type="match status" value="1"/>
</dbReference>
<evidence type="ECO:0008006" key="5">
    <source>
        <dbReference type="Google" id="ProtNLM"/>
    </source>
</evidence>
<keyword evidence="1" id="KW-0175">Coiled coil</keyword>
<dbReference type="EMBL" id="MGKD01000009">
    <property type="protein sequence ID" value="OGN20049.1"/>
    <property type="molecule type" value="Genomic_DNA"/>
</dbReference>
<dbReference type="Proteomes" id="UP000177478">
    <property type="component" value="Unassembled WGS sequence"/>
</dbReference>
<protein>
    <recommendedName>
        <fullName evidence="5">Transglycosylase SLT domain-containing protein</fullName>
    </recommendedName>
</protein>
<feature type="signal peptide" evidence="2">
    <location>
        <begin position="1"/>
        <end position="30"/>
    </location>
</feature>
<evidence type="ECO:0000313" key="4">
    <source>
        <dbReference type="Proteomes" id="UP000177478"/>
    </source>
</evidence>
<feature type="coiled-coil region" evidence="1">
    <location>
        <begin position="159"/>
        <end position="200"/>
    </location>
</feature>
<accession>A0A1F8G6A6</accession>
<gene>
    <name evidence="3" type="ORF">A3F25_01790</name>
</gene>
<keyword evidence="2" id="KW-0732">Signal</keyword>
<dbReference type="AlphaFoldDB" id="A0A1F8G6A6"/>
<dbReference type="STRING" id="1802689.A3F25_01790"/>
<feature type="chain" id="PRO_5009535595" description="Transglycosylase SLT domain-containing protein" evidence="2">
    <location>
        <begin position="31"/>
        <end position="439"/>
    </location>
</feature>
<organism evidence="3 4">
    <name type="scientific">Candidatus Yanofskybacteria bacterium RIFCSPHIGHO2_12_FULL_45_19b</name>
    <dbReference type="NCBI Taxonomy" id="1802689"/>
    <lineage>
        <taxon>Bacteria</taxon>
        <taxon>Candidatus Yanofskyibacteriota</taxon>
    </lineage>
</organism>
<dbReference type="SUPFAM" id="SSF53955">
    <property type="entry name" value="Lysozyme-like"/>
    <property type="match status" value="1"/>
</dbReference>
<evidence type="ECO:0000256" key="1">
    <source>
        <dbReference type="SAM" id="Coils"/>
    </source>
</evidence>
<name>A0A1F8G6A6_9BACT</name>
<evidence type="ECO:0000313" key="3">
    <source>
        <dbReference type="EMBL" id="OGN20049.1"/>
    </source>
</evidence>
<dbReference type="Gene3D" id="1.10.530.10">
    <property type="match status" value="1"/>
</dbReference>
<dbReference type="InterPro" id="IPR023346">
    <property type="entry name" value="Lysozyme-like_dom_sf"/>
</dbReference>
<proteinExistence type="predicted"/>
<sequence length="439" mass="48600">MPTKHLSILSANLLVGLFAGLFLFTQPTQATTQDDIASKNLQIQELERQIAEYQTQIDQRQGAAKSLSNEIGILNARINSVQLEIRSLALSIGKTNDEIFTTQQSIAIAEEKILMRKGALANALRLLNHLEQDNLVEVVLKNNSLSDFFNQVNDLTSTQDNLRINIDEIKSLKTDLETEQDKLEDQRSELENLKSIQEIQRRSAEQTKNNKNNLLKVTKGEESKFQNLVKQSKADIEKIRAQIYYLQQNGVTAEDAVKFGELAAIRAGIRPAYLIAVLEIESGLGRNVGRCNRPEDPPEKNWRKIMHVRDHQPFLDITAQLGLNPDTTAVSCPQFVNGKRNGWGGAMGPAQFIPSTWIAYRDQVARITGHNPANPWNIEDAFTASATKLANAGAGAKTRAAEVAASKAYYSGNSRCATASCNSYANAIQNKAAQIEQDL</sequence>
<comment type="caution">
    <text evidence="3">The sequence shown here is derived from an EMBL/GenBank/DDBJ whole genome shotgun (WGS) entry which is preliminary data.</text>
</comment>
<feature type="coiled-coil region" evidence="1">
    <location>
        <begin position="29"/>
        <end position="84"/>
    </location>
</feature>
<reference evidence="3 4" key="1">
    <citation type="journal article" date="2016" name="Nat. Commun.">
        <title>Thousands of microbial genomes shed light on interconnected biogeochemical processes in an aquifer system.</title>
        <authorList>
            <person name="Anantharaman K."/>
            <person name="Brown C.T."/>
            <person name="Hug L.A."/>
            <person name="Sharon I."/>
            <person name="Castelle C.J."/>
            <person name="Probst A.J."/>
            <person name="Thomas B.C."/>
            <person name="Singh A."/>
            <person name="Wilkins M.J."/>
            <person name="Karaoz U."/>
            <person name="Brodie E.L."/>
            <person name="Williams K.H."/>
            <person name="Hubbard S.S."/>
            <person name="Banfield J.F."/>
        </authorList>
    </citation>
    <scope>NUCLEOTIDE SEQUENCE [LARGE SCALE GENOMIC DNA]</scope>
</reference>